<dbReference type="RefSeq" id="WP_135836464.1">
    <property type="nucleotide sequence ID" value="NZ_SRPE01000011.1"/>
</dbReference>
<name>A0A4Z1BH65_9FLAO</name>
<dbReference type="InterPro" id="IPR023346">
    <property type="entry name" value="Lysozyme-like_dom_sf"/>
</dbReference>
<dbReference type="OrthoDB" id="1183903at2"/>
<dbReference type="Gene3D" id="1.10.530.10">
    <property type="match status" value="1"/>
</dbReference>
<evidence type="ECO:0008006" key="3">
    <source>
        <dbReference type="Google" id="ProtNLM"/>
    </source>
</evidence>
<keyword evidence="2" id="KW-1185">Reference proteome</keyword>
<evidence type="ECO:0000313" key="2">
    <source>
        <dbReference type="Proteomes" id="UP000297998"/>
    </source>
</evidence>
<dbReference type="Proteomes" id="UP000297998">
    <property type="component" value="Unassembled WGS sequence"/>
</dbReference>
<gene>
    <name evidence="1" type="ORF">E4J94_14255</name>
</gene>
<evidence type="ECO:0000313" key="1">
    <source>
        <dbReference type="EMBL" id="TGN23612.1"/>
    </source>
</evidence>
<organism evidence="1 2">
    <name type="scientific">Empedobacter tilapiae</name>
    <dbReference type="NCBI Taxonomy" id="2491114"/>
    <lineage>
        <taxon>Bacteria</taxon>
        <taxon>Pseudomonadati</taxon>
        <taxon>Bacteroidota</taxon>
        <taxon>Flavobacteriia</taxon>
        <taxon>Flavobacteriales</taxon>
        <taxon>Weeksellaceae</taxon>
        <taxon>Empedobacter</taxon>
    </lineage>
</organism>
<comment type="caution">
    <text evidence="1">The sequence shown here is derived from an EMBL/GenBank/DDBJ whole genome shotgun (WGS) entry which is preliminary data.</text>
</comment>
<dbReference type="SUPFAM" id="SSF53955">
    <property type="entry name" value="Lysozyme-like"/>
    <property type="match status" value="1"/>
</dbReference>
<protein>
    <recommendedName>
        <fullName evidence="3">Glycoside hydrolase family 19 catalytic domain-containing protein</fullName>
    </recommendedName>
</protein>
<dbReference type="EMBL" id="SRPE01000011">
    <property type="protein sequence ID" value="TGN23612.1"/>
    <property type="molecule type" value="Genomic_DNA"/>
</dbReference>
<proteinExistence type="predicted"/>
<reference evidence="1 2" key="1">
    <citation type="submission" date="2019-03" db="EMBL/GenBank/DDBJ databases">
        <title>Empedobacter tilapiae sp. nov., isolated from an intestine of Nile tilapia Oreochromis niloticus.</title>
        <authorList>
            <person name="Kim Y.-O."/>
            <person name="Yoon J.-H."/>
        </authorList>
    </citation>
    <scope>NUCLEOTIDE SEQUENCE [LARGE SCALE GENOMIC DNA]</scope>
    <source>
        <strain evidence="1 2">MRS2</strain>
    </source>
</reference>
<accession>A0A4Z1BH65</accession>
<sequence>MKIIGEKKPIVGVTEMYSVIDSDGVLFTNNTNNVTYAWYIFKKYKNGAFVNVTKNNVPKIGQTVPYSLGYNVEYRLDVYKLEKELLSQKDKASFVASYFVTPTKKGSKSEIKKVVLYNKGAKNVDLAGIGNSLTVRVECINMINKQVKVHVWNVENKSESNFINADIKSEPNLMNSRLIDINEKGIGLTQFNVMQLLSPTDSMDLMIGNKKAIGFYVTATYEEQSVTNKTAVVVVSQYQSIADIFENARSMSSYNDIETPAPEKPKEKKCFCNRDFKESDVKELVKFLKGREAIWEGYKNAPCTIDDKSFATLTKELNAMFKKYKINHCAQKLHFLAQACHETDTFTLSEETKSNHASSQSIYKGRGILQLTGVRKNGENYYDLPGPYETYSDYIGINAIRKPQIIAEQIKYCLDSGGWMFSVFKKMPNAPSQAVDRWGIETAGKSLNELALDGDKYLELISALLNGRPKPEAMPNGWNKRKMNYDLLKTGFFNYDFFHNNAKQKTEVTDDVVTYHIYANGEIERHIPKTIKSGYEDKYKYVYHDKDDKKYTICTVKWHATGRKETGKNEGKVMPTHSKIISDEKVSEGQTTRKVIYENGDVAEYGYNKGIYFWNLYKSLKGKIELVKMPNELNYNYSGVVVKYSFSNTQRRYTSPNALAGFIGALAETGFTNIITTGSCFAEGTCFPSVAHVNGKSIDTLYIDRANQTEFITAMNKFGFNDQITGNDGTHTYKGTKNKSDHNDHLHSGFDESKIKLIKQ</sequence>
<dbReference type="AlphaFoldDB" id="A0A4Z1BH65"/>